<evidence type="ECO:0000313" key="3">
    <source>
        <dbReference type="Proteomes" id="UP000433101"/>
    </source>
</evidence>
<sequence>MIHYALSCASGHEFDGWFRNSSDFEGQAERGLVVCPICGASEVRKRLMAPAVSKGTGGTSAVKGMPADTVPDPKDGAPAPAATLSGVDPKIMEKLRALKREIVSKADYVGSDFAEEARKIHYGEAEERGIYGEASRESVRELTDEGIPVLPLPALPEENN</sequence>
<organism evidence="2 3">
    <name type="scientific">Stappia sediminis</name>
    <dbReference type="NCBI Taxonomy" id="2692190"/>
    <lineage>
        <taxon>Bacteria</taxon>
        <taxon>Pseudomonadati</taxon>
        <taxon>Pseudomonadota</taxon>
        <taxon>Alphaproteobacteria</taxon>
        <taxon>Hyphomicrobiales</taxon>
        <taxon>Stappiaceae</taxon>
        <taxon>Stappia</taxon>
    </lineage>
</organism>
<comment type="caution">
    <text evidence="2">The sequence shown here is derived from an EMBL/GenBank/DDBJ whole genome shotgun (WGS) entry which is preliminary data.</text>
</comment>
<proteinExistence type="predicted"/>
<reference evidence="2 3" key="1">
    <citation type="submission" date="2019-12" db="EMBL/GenBank/DDBJ databases">
        <authorList>
            <person name="Li M."/>
        </authorList>
    </citation>
    <scope>NUCLEOTIDE SEQUENCE [LARGE SCALE GENOMIC DNA]</scope>
    <source>
        <strain evidence="2 3">GBMRC 2046</strain>
    </source>
</reference>
<dbReference type="InterPro" id="IPR009562">
    <property type="entry name" value="DUF1178"/>
</dbReference>
<feature type="region of interest" description="Disordered" evidence="1">
    <location>
        <begin position="54"/>
        <end position="84"/>
    </location>
</feature>
<accession>A0A7X3S7V4</accession>
<dbReference type="PIRSF" id="PIRSF032131">
    <property type="entry name" value="UCP032131"/>
    <property type="match status" value="1"/>
</dbReference>
<gene>
    <name evidence="2" type="ORF">GR183_09730</name>
</gene>
<dbReference type="RefSeq" id="WP_160775395.1">
    <property type="nucleotide sequence ID" value="NZ_WUMV01000003.1"/>
</dbReference>
<protein>
    <submittedName>
        <fullName evidence="2">DUF1178 family protein</fullName>
    </submittedName>
</protein>
<name>A0A7X3S7V4_9HYPH</name>
<dbReference type="Proteomes" id="UP000433101">
    <property type="component" value="Unassembled WGS sequence"/>
</dbReference>
<evidence type="ECO:0000313" key="2">
    <source>
        <dbReference type="EMBL" id="MXN65188.1"/>
    </source>
</evidence>
<keyword evidence="3" id="KW-1185">Reference proteome</keyword>
<dbReference type="EMBL" id="WUMV01000003">
    <property type="protein sequence ID" value="MXN65188.1"/>
    <property type="molecule type" value="Genomic_DNA"/>
</dbReference>
<evidence type="ECO:0000256" key="1">
    <source>
        <dbReference type="SAM" id="MobiDB-lite"/>
    </source>
</evidence>
<dbReference type="Pfam" id="PF06676">
    <property type="entry name" value="DUF1178"/>
    <property type="match status" value="1"/>
</dbReference>
<dbReference type="AlphaFoldDB" id="A0A7X3S7V4"/>